<dbReference type="AlphaFoldDB" id="A0A133ZS44"/>
<comment type="catalytic activity">
    <reaction evidence="5 6">
        <text>L-glutamyl-tRNA(Gln) + L-glutamine + ATP + H2O = L-glutaminyl-tRNA(Gln) + L-glutamate + ADP + phosphate + H(+)</text>
        <dbReference type="Rhea" id="RHEA:17521"/>
        <dbReference type="Rhea" id="RHEA-COMP:9681"/>
        <dbReference type="Rhea" id="RHEA-COMP:9684"/>
        <dbReference type="ChEBI" id="CHEBI:15377"/>
        <dbReference type="ChEBI" id="CHEBI:15378"/>
        <dbReference type="ChEBI" id="CHEBI:29985"/>
        <dbReference type="ChEBI" id="CHEBI:30616"/>
        <dbReference type="ChEBI" id="CHEBI:43474"/>
        <dbReference type="ChEBI" id="CHEBI:58359"/>
        <dbReference type="ChEBI" id="CHEBI:78520"/>
        <dbReference type="ChEBI" id="CHEBI:78521"/>
        <dbReference type="ChEBI" id="CHEBI:456216"/>
    </reaction>
</comment>
<dbReference type="GO" id="GO:0006412">
    <property type="term" value="P:translation"/>
    <property type="evidence" value="ECO:0007669"/>
    <property type="project" value="UniProtKB-UniRule"/>
</dbReference>
<keyword evidence="6" id="KW-0067">ATP-binding</keyword>
<evidence type="ECO:0000256" key="1">
    <source>
        <dbReference type="ARBA" id="ARBA00010757"/>
    </source>
</evidence>
<dbReference type="GO" id="GO:0006450">
    <property type="term" value="P:regulation of translational fidelity"/>
    <property type="evidence" value="ECO:0007669"/>
    <property type="project" value="InterPro"/>
</dbReference>
<protein>
    <recommendedName>
        <fullName evidence="6">Aspartyl/glutamyl-tRNA(Asn/Gln) amidotransferase subunit C</fullName>
        <shortName evidence="6">Asp/Glu-ADT subunit C</shortName>
        <ecNumber evidence="6">6.3.5.-</ecNumber>
    </recommendedName>
</protein>
<dbReference type="GO" id="GO:0050566">
    <property type="term" value="F:asparaginyl-tRNA synthase (glutamine-hydrolyzing) activity"/>
    <property type="evidence" value="ECO:0007669"/>
    <property type="project" value="RHEA"/>
</dbReference>
<dbReference type="InterPro" id="IPR003837">
    <property type="entry name" value="GatC"/>
</dbReference>
<dbReference type="Pfam" id="PF02686">
    <property type="entry name" value="GatC"/>
    <property type="match status" value="1"/>
</dbReference>
<dbReference type="GO" id="GO:0050567">
    <property type="term" value="F:glutaminyl-tRNA synthase (glutamine-hydrolyzing) activity"/>
    <property type="evidence" value="ECO:0007669"/>
    <property type="project" value="UniProtKB-UniRule"/>
</dbReference>
<accession>A0A133ZS44</accession>
<evidence type="ECO:0000313" key="8">
    <source>
        <dbReference type="Proteomes" id="UP000070355"/>
    </source>
</evidence>
<dbReference type="STRING" id="1379.HMPREF3186_01469"/>
<evidence type="ECO:0000313" key="7">
    <source>
        <dbReference type="EMBL" id="KXB58287.1"/>
    </source>
</evidence>
<comment type="subunit">
    <text evidence="2 6">Heterotrimer of A, B and C subunits.</text>
</comment>
<dbReference type="GO" id="GO:0016740">
    <property type="term" value="F:transferase activity"/>
    <property type="evidence" value="ECO:0007669"/>
    <property type="project" value="UniProtKB-KW"/>
</dbReference>
<organism evidence="7 8">
    <name type="scientific">Gemella haemolysans</name>
    <dbReference type="NCBI Taxonomy" id="1379"/>
    <lineage>
        <taxon>Bacteria</taxon>
        <taxon>Bacillati</taxon>
        <taxon>Bacillota</taxon>
        <taxon>Bacilli</taxon>
        <taxon>Bacillales</taxon>
        <taxon>Gemellaceae</taxon>
        <taxon>Gemella</taxon>
    </lineage>
</organism>
<evidence type="ECO:0000256" key="2">
    <source>
        <dbReference type="ARBA" id="ARBA00011123"/>
    </source>
</evidence>
<dbReference type="PATRIC" id="fig|1379.3.peg.1454"/>
<gene>
    <name evidence="6" type="primary">gatC</name>
    <name evidence="7" type="ORF">HMPREF3186_01469</name>
</gene>
<dbReference type="EC" id="6.3.5.-" evidence="6"/>
<keyword evidence="6" id="KW-0547">Nucleotide-binding</keyword>
<comment type="catalytic activity">
    <reaction evidence="4 6">
        <text>L-aspartyl-tRNA(Asn) + L-glutamine + ATP + H2O = L-asparaginyl-tRNA(Asn) + L-glutamate + ADP + phosphate + 2 H(+)</text>
        <dbReference type="Rhea" id="RHEA:14513"/>
        <dbReference type="Rhea" id="RHEA-COMP:9674"/>
        <dbReference type="Rhea" id="RHEA-COMP:9677"/>
        <dbReference type="ChEBI" id="CHEBI:15377"/>
        <dbReference type="ChEBI" id="CHEBI:15378"/>
        <dbReference type="ChEBI" id="CHEBI:29985"/>
        <dbReference type="ChEBI" id="CHEBI:30616"/>
        <dbReference type="ChEBI" id="CHEBI:43474"/>
        <dbReference type="ChEBI" id="CHEBI:58359"/>
        <dbReference type="ChEBI" id="CHEBI:78515"/>
        <dbReference type="ChEBI" id="CHEBI:78516"/>
        <dbReference type="ChEBI" id="CHEBI:456216"/>
    </reaction>
</comment>
<keyword evidence="6" id="KW-0648">Protein biosynthesis</keyword>
<dbReference type="PANTHER" id="PTHR15004:SF0">
    <property type="entry name" value="GLUTAMYL-TRNA(GLN) AMIDOTRANSFERASE SUBUNIT C, MITOCHONDRIAL"/>
    <property type="match status" value="1"/>
</dbReference>
<evidence type="ECO:0000256" key="5">
    <source>
        <dbReference type="ARBA" id="ARBA00047913"/>
    </source>
</evidence>
<dbReference type="InterPro" id="IPR036113">
    <property type="entry name" value="Asp/Glu-ADT_sf_sub_c"/>
</dbReference>
<keyword evidence="7" id="KW-0808">Transferase</keyword>
<sequence>MLILEVKIDKNMEALMTTITKEQVAHIAHLSRLEIQESEVDGYIEKLEKVVDLFNTINSAPTENVKPTYHVLDLVNVFREDVAHEGMDREEVLKNAHETEAGQFKVPTIIE</sequence>
<dbReference type="GO" id="GO:0070681">
    <property type="term" value="P:glutaminyl-tRNAGln biosynthesis via transamidation"/>
    <property type="evidence" value="ECO:0007669"/>
    <property type="project" value="TreeGrafter"/>
</dbReference>
<comment type="function">
    <text evidence="3 6">Allows the formation of correctly charged Asn-tRNA(Asn) or Gln-tRNA(Gln) through the transamidation of misacylated Asp-tRNA(Asn) or Glu-tRNA(Gln) in organisms which lack either or both of asparaginyl-tRNA or glutaminyl-tRNA synthetases. The reaction takes place in the presence of glutamine and ATP through an activated phospho-Asp-tRNA(Asn) or phospho-Glu-tRNA(Gln).</text>
</comment>
<comment type="similarity">
    <text evidence="1 6">Belongs to the GatC family.</text>
</comment>
<evidence type="ECO:0000256" key="4">
    <source>
        <dbReference type="ARBA" id="ARBA00047380"/>
    </source>
</evidence>
<dbReference type="EMBL" id="LSDC01000100">
    <property type="protein sequence ID" value="KXB58287.1"/>
    <property type="molecule type" value="Genomic_DNA"/>
</dbReference>
<dbReference type="NCBIfam" id="TIGR00135">
    <property type="entry name" value="gatC"/>
    <property type="match status" value="1"/>
</dbReference>
<reference evidence="8" key="1">
    <citation type="submission" date="2016-01" db="EMBL/GenBank/DDBJ databases">
        <authorList>
            <person name="Mitreva M."/>
            <person name="Pepin K.H."/>
            <person name="Mihindukulasuriya K.A."/>
            <person name="Fulton R."/>
            <person name="Fronick C."/>
            <person name="O'Laughlin M."/>
            <person name="Miner T."/>
            <person name="Herter B."/>
            <person name="Rosa B.A."/>
            <person name="Cordes M."/>
            <person name="Tomlinson C."/>
            <person name="Wollam A."/>
            <person name="Palsikar V.B."/>
            <person name="Mardis E.R."/>
            <person name="Wilson R.K."/>
        </authorList>
    </citation>
    <scope>NUCLEOTIDE SEQUENCE [LARGE SCALE GENOMIC DNA]</scope>
    <source>
        <strain evidence="8">DNF01167</strain>
    </source>
</reference>
<keyword evidence="6" id="KW-0436">Ligase</keyword>
<dbReference type="Gene3D" id="1.10.20.60">
    <property type="entry name" value="Glu-tRNAGln amidotransferase C subunit, N-terminal domain"/>
    <property type="match status" value="1"/>
</dbReference>
<name>A0A133ZS44_9BACL</name>
<dbReference type="GO" id="GO:0005524">
    <property type="term" value="F:ATP binding"/>
    <property type="evidence" value="ECO:0007669"/>
    <property type="project" value="UniProtKB-KW"/>
</dbReference>
<proteinExistence type="inferred from homology"/>
<evidence type="ECO:0000256" key="6">
    <source>
        <dbReference type="HAMAP-Rule" id="MF_00122"/>
    </source>
</evidence>
<dbReference type="PANTHER" id="PTHR15004">
    <property type="entry name" value="GLUTAMYL-TRNA(GLN) AMIDOTRANSFERASE SUBUNIT C, MITOCHONDRIAL"/>
    <property type="match status" value="1"/>
</dbReference>
<comment type="caution">
    <text evidence="7">The sequence shown here is derived from an EMBL/GenBank/DDBJ whole genome shotgun (WGS) entry which is preliminary data.</text>
</comment>
<dbReference type="Proteomes" id="UP000070355">
    <property type="component" value="Unassembled WGS sequence"/>
</dbReference>
<dbReference type="SUPFAM" id="SSF141000">
    <property type="entry name" value="Glu-tRNAGln amidotransferase C subunit"/>
    <property type="match status" value="1"/>
</dbReference>
<dbReference type="HAMAP" id="MF_00122">
    <property type="entry name" value="GatC"/>
    <property type="match status" value="1"/>
</dbReference>
<evidence type="ECO:0000256" key="3">
    <source>
        <dbReference type="ARBA" id="ARBA00024799"/>
    </source>
</evidence>